<name>A0A9D1UDY7_9FIRM</name>
<dbReference type="PANTHER" id="PTHR21666">
    <property type="entry name" value="PEPTIDASE-RELATED"/>
    <property type="match status" value="1"/>
</dbReference>
<dbReference type="InterPro" id="IPR016047">
    <property type="entry name" value="M23ase_b-sheet_dom"/>
</dbReference>
<dbReference type="Gene3D" id="2.70.70.10">
    <property type="entry name" value="Glucose Permease (Domain IIA)"/>
    <property type="match status" value="1"/>
</dbReference>
<dbReference type="InterPro" id="IPR050570">
    <property type="entry name" value="Cell_wall_metabolism_enzyme"/>
</dbReference>
<dbReference type="GO" id="GO:0004222">
    <property type="term" value="F:metalloendopeptidase activity"/>
    <property type="evidence" value="ECO:0007669"/>
    <property type="project" value="TreeGrafter"/>
</dbReference>
<organism evidence="2 3">
    <name type="scientific">Candidatus Dorea gallistercoris</name>
    <dbReference type="NCBI Taxonomy" id="2838542"/>
    <lineage>
        <taxon>Bacteria</taxon>
        <taxon>Bacillati</taxon>
        <taxon>Bacillota</taxon>
        <taxon>Clostridia</taxon>
        <taxon>Lachnospirales</taxon>
        <taxon>Lachnospiraceae</taxon>
        <taxon>Dorea</taxon>
    </lineage>
</organism>
<dbReference type="CDD" id="cd12797">
    <property type="entry name" value="M23_peptidase"/>
    <property type="match status" value="1"/>
</dbReference>
<dbReference type="PANTHER" id="PTHR21666:SF268">
    <property type="entry name" value="PEPTIDASE M23 DOMAIN-CONTAINING PROTEIN"/>
    <property type="match status" value="1"/>
</dbReference>
<dbReference type="Pfam" id="PF01551">
    <property type="entry name" value="Peptidase_M23"/>
    <property type="match status" value="1"/>
</dbReference>
<feature type="domain" description="M23ase beta-sheet core" evidence="1">
    <location>
        <begin position="108"/>
        <end position="208"/>
    </location>
</feature>
<comment type="caution">
    <text evidence="2">The sequence shown here is derived from an EMBL/GenBank/DDBJ whole genome shotgun (WGS) entry which is preliminary data.</text>
</comment>
<accession>A0A9D1UDY7</accession>
<dbReference type="EMBL" id="DXGF01000033">
    <property type="protein sequence ID" value="HIW83071.1"/>
    <property type="molecule type" value="Genomic_DNA"/>
</dbReference>
<reference evidence="2" key="2">
    <citation type="submission" date="2021-04" db="EMBL/GenBank/DDBJ databases">
        <authorList>
            <person name="Gilroy R."/>
        </authorList>
    </citation>
    <scope>NUCLEOTIDE SEQUENCE</scope>
    <source>
        <strain evidence="2">ChiSxjej1B13-11762</strain>
    </source>
</reference>
<proteinExistence type="predicted"/>
<reference evidence="2" key="1">
    <citation type="journal article" date="2021" name="PeerJ">
        <title>Extensive microbial diversity within the chicken gut microbiome revealed by metagenomics and culture.</title>
        <authorList>
            <person name="Gilroy R."/>
            <person name="Ravi A."/>
            <person name="Getino M."/>
            <person name="Pursley I."/>
            <person name="Horton D.L."/>
            <person name="Alikhan N.F."/>
            <person name="Baker D."/>
            <person name="Gharbi K."/>
            <person name="Hall N."/>
            <person name="Watson M."/>
            <person name="Adriaenssens E.M."/>
            <person name="Foster-Nyarko E."/>
            <person name="Jarju S."/>
            <person name="Secka A."/>
            <person name="Antonio M."/>
            <person name="Oren A."/>
            <person name="Chaudhuri R.R."/>
            <person name="La Ragione R."/>
            <person name="Hildebrand F."/>
            <person name="Pallen M.J."/>
        </authorList>
    </citation>
    <scope>NUCLEOTIDE SEQUENCE</scope>
    <source>
        <strain evidence="2">ChiSxjej1B13-11762</strain>
    </source>
</reference>
<evidence type="ECO:0000259" key="1">
    <source>
        <dbReference type="Pfam" id="PF01551"/>
    </source>
</evidence>
<evidence type="ECO:0000313" key="2">
    <source>
        <dbReference type="EMBL" id="HIW83071.1"/>
    </source>
</evidence>
<evidence type="ECO:0000313" key="3">
    <source>
        <dbReference type="Proteomes" id="UP000824263"/>
    </source>
</evidence>
<dbReference type="Proteomes" id="UP000824263">
    <property type="component" value="Unassembled WGS sequence"/>
</dbReference>
<dbReference type="SUPFAM" id="SSF51261">
    <property type="entry name" value="Duplicated hybrid motif"/>
    <property type="match status" value="1"/>
</dbReference>
<sequence>MRDLGKQFLLIFLLAFFTVLATHRLCEIGQSHTWGKMRIMDETFRAEFFSEELWEQEERLSESCVSILETVAGELKYFPVPESTLDPGLGVSYVNTWMAERNYGGTRGHEGIDIMADRNQRGLYPVLSMTDGVVTNLGWLEQGGYRVGITGESGTYYYYAHLDSYAGIRKGDRVAAGELLGYMGDSGYGPEGTTGNFNVHLHLGIYVYQDGEEISLNPYYVLRSLEERRLKYEFS</sequence>
<gene>
    <name evidence="2" type="ORF">H9873_01920</name>
</gene>
<dbReference type="AlphaFoldDB" id="A0A9D1UDY7"/>
<protein>
    <submittedName>
        <fullName evidence="2">M23 family metallopeptidase</fullName>
    </submittedName>
</protein>
<dbReference type="InterPro" id="IPR011055">
    <property type="entry name" value="Dup_hybrid_motif"/>
</dbReference>